<name>A0A9D2DUG0_9FIRM</name>
<evidence type="ECO:0000313" key="4">
    <source>
        <dbReference type="Proteomes" id="UP000824041"/>
    </source>
</evidence>
<reference evidence="3" key="2">
    <citation type="submission" date="2021-04" db="EMBL/GenBank/DDBJ databases">
        <authorList>
            <person name="Gilroy R."/>
        </authorList>
    </citation>
    <scope>NUCLEOTIDE SEQUENCE</scope>
    <source>
        <strain evidence="3">14324</strain>
    </source>
</reference>
<dbReference type="EMBL" id="DXBU01000142">
    <property type="protein sequence ID" value="HIZ23229.1"/>
    <property type="molecule type" value="Genomic_DNA"/>
</dbReference>
<organism evidence="3 4">
    <name type="scientific">Candidatus Blautia faecigallinarum</name>
    <dbReference type="NCBI Taxonomy" id="2838488"/>
    <lineage>
        <taxon>Bacteria</taxon>
        <taxon>Bacillati</taxon>
        <taxon>Bacillota</taxon>
        <taxon>Clostridia</taxon>
        <taxon>Lachnospirales</taxon>
        <taxon>Lachnospiraceae</taxon>
        <taxon>Blautia</taxon>
    </lineage>
</organism>
<dbReference type="InterPro" id="IPR003343">
    <property type="entry name" value="Big_2"/>
</dbReference>
<comment type="caution">
    <text evidence="3">The sequence shown here is derived from an EMBL/GenBank/DDBJ whole genome shotgun (WGS) entry which is preliminary data.</text>
</comment>
<protein>
    <submittedName>
        <fullName evidence="3">Ig-like domain-containing protein</fullName>
    </submittedName>
</protein>
<dbReference type="Gene3D" id="2.60.40.1080">
    <property type="match status" value="1"/>
</dbReference>
<dbReference type="InterPro" id="IPR008964">
    <property type="entry name" value="Invasin/intimin_cell_adhesion"/>
</dbReference>
<feature type="region of interest" description="Disordered" evidence="1">
    <location>
        <begin position="218"/>
        <end position="238"/>
    </location>
</feature>
<dbReference type="AlphaFoldDB" id="A0A9D2DUG0"/>
<reference evidence="3" key="1">
    <citation type="journal article" date="2021" name="PeerJ">
        <title>Extensive microbial diversity within the chicken gut microbiome revealed by metagenomics and culture.</title>
        <authorList>
            <person name="Gilroy R."/>
            <person name="Ravi A."/>
            <person name="Getino M."/>
            <person name="Pursley I."/>
            <person name="Horton D.L."/>
            <person name="Alikhan N.F."/>
            <person name="Baker D."/>
            <person name="Gharbi K."/>
            <person name="Hall N."/>
            <person name="Watson M."/>
            <person name="Adriaenssens E.M."/>
            <person name="Foster-Nyarko E."/>
            <person name="Jarju S."/>
            <person name="Secka A."/>
            <person name="Antonio M."/>
            <person name="Oren A."/>
            <person name="Chaudhuri R.R."/>
            <person name="La Ragione R."/>
            <person name="Hildebrand F."/>
            <person name="Pallen M.J."/>
        </authorList>
    </citation>
    <scope>NUCLEOTIDE SEQUENCE</scope>
    <source>
        <strain evidence="3">14324</strain>
    </source>
</reference>
<dbReference type="SMART" id="SM00635">
    <property type="entry name" value="BID_2"/>
    <property type="match status" value="1"/>
</dbReference>
<evidence type="ECO:0000256" key="1">
    <source>
        <dbReference type="SAM" id="MobiDB-lite"/>
    </source>
</evidence>
<proteinExistence type="predicted"/>
<evidence type="ECO:0000313" key="3">
    <source>
        <dbReference type="EMBL" id="HIZ23229.1"/>
    </source>
</evidence>
<accession>A0A9D2DUG0</accession>
<dbReference type="Pfam" id="PF02368">
    <property type="entry name" value="Big_2"/>
    <property type="match status" value="1"/>
</dbReference>
<dbReference type="Proteomes" id="UP000824041">
    <property type="component" value="Unassembled WGS sequence"/>
</dbReference>
<evidence type="ECO:0000259" key="2">
    <source>
        <dbReference type="SMART" id="SM00635"/>
    </source>
</evidence>
<gene>
    <name evidence="3" type="ORF">IAA21_10605</name>
</gene>
<feature type="domain" description="BIG2" evidence="2">
    <location>
        <begin position="44"/>
        <end position="122"/>
    </location>
</feature>
<feature type="compositionally biased region" description="Polar residues" evidence="1">
    <location>
        <begin position="219"/>
        <end position="236"/>
    </location>
</feature>
<dbReference type="SUPFAM" id="SSF49373">
    <property type="entry name" value="Invasin/intimin cell-adhesion fragments"/>
    <property type="match status" value="1"/>
</dbReference>
<sequence>MTGGTVNIHGGTIGAIEPSTNGTLNIYGGTVPDSLPDGITVNYTVKEITLSKDSMELFIGGSETLTATTSPEIPDGYRKITWQSSNDKVATVDENGKVTAVAPGTAEITASADEKSAKCKVEVKLPPSKIDLTVKNGDTETREFTYGDTITIEGKISADSNAAANTLAQNQAALFLGDTKLVEAVTVESDGSFTFTYDTGEKGIPVGNQTLTVKYGGSDSMTEGSADTSITLNKKQSPPRWTVTVQSARLMTEPKKPQCP</sequence>